<feature type="region of interest" description="Disordered" evidence="1">
    <location>
        <begin position="537"/>
        <end position="565"/>
    </location>
</feature>
<organism evidence="4 5">
    <name type="scientific">Actinomadura rubrobrunea</name>
    <dbReference type="NCBI Taxonomy" id="115335"/>
    <lineage>
        <taxon>Bacteria</taxon>
        <taxon>Bacillati</taxon>
        <taxon>Actinomycetota</taxon>
        <taxon>Actinomycetes</taxon>
        <taxon>Streptosporangiales</taxon>
        <taxon>Thermomonosporaceae</taxon>
        <taxon>Actinomadura</taxon>
    </lineage>
</organism>
<dbReference type="InterPro" id="IPR020845">
    <property type="entry name" value="AMP-binding_CS"/>
</dbReference>
<dbReference type="Proteomes" id="UP001165124">
    <property type="component" value="Unassembled WGS sequence"/>
</dbReference>
<gene>
    <name evidence="4" type="ORF">Arub01_36170</name>
</gene>
<name>A0A9W6UWT1_9ACTN</name>
<keyword evidence="5" id="KW-1185">Reference proteome</keyword>
<evidence type="ECO:0000313" key="4">
    <source>
        <dbReference type="EMBL" id="GLW65373.1"/>
    </source>
</evidence>
<feature type="domain" description="AMP-dependent synthetase/ligase" evidence="2">
    <location>
        <begin position="13"/>
        <end position="380"/>
    </location>
</feature>
<feature type="compositionally biased region" description="Gly residues" evidence="1">
    <location>
        <begin position="539"/>
        <end position="548"/>
    </location>
</feature>
<dbReference type="InterPro" id="IPR000873">
    <property type="entry name" value="AMP-dep_synth/lig_dom"/>
</dbReference>
<dbReference type="PANTHER" id="PTHR43767">
    <property type="entry name" value="LONG-CHAIN-FATTY-ACID--COA LIGASE"/>
    <property type="match status" value="1"/>
</dbReference>
<dbReference type="RefSeq" id="WP_083951033.1">
    <property type="nucleotide sequence ID" value="NZ_BSRZ01000008.1"/>
</dbReference>
<dbReference type="Pfam" id="PF00501">
    <property type="entry name" value="AMP-binding"/>
    <property type="match status" value="1"/>
</dbReference>
<evidence type="ECO:0000256" key="1">
    <source>
        <dbReference type="SAM" id="MobiDB-lite"/>
    </source>
</evidence>
<reference evidence="4" key="1">
    <citation type="submission" date="2023-02" db="EMBL/GenBank/DDBJ databases">
        <title>Actinomadura rubrobrunea NBRC 14622.</title>
        <authorList>
            <person name="Ichikawa N."/>
            <person name="Sato H."/>
            <person name="Tonouchi N."/>
        </authorList>
    </citation>
    <scope>NUCLEOTIDE SEQUENCE</scope>
    <source>
        <strain evidence="4">NBRC 14622</strain>
    </source>
</reference>
<dbReference type="Pfam" id="PF13193">
    <property type="entry name" value="AMP-binding_C"/>
    <property type="match status" value="1"/>
</dbReference>
<comment type="caution">
    <text evidence="4">The sequence shown here is derived from an EMBL/GenBank/DDBJ whole genome shotgun (WGS) entry which is preliminary data.</text>
</comment>
<evidence type="ECO:0000313" key="5">
    <source>
        <dbReference type="Proteomes" id="UP001165124"/>
    </source>
</evidence>
<protein>
    <submittedName>
        <fullName evidence="4">Acyl-CoA synthetase</fullName>
    </submittedName>
</protein>
<dbReference type="InterPro" id="IPR050237">
    <property type="entry name" value="ATP-dep_AMP-bd_enzyme"/>
</dbReference>
<feature type="domain" description="AMP-binding enzyme C-terminal" evidence="3">
    <location>
        <begin position="451"/>
        <end position="515"/>
    </location>
</feature>
<evidence type="ECO:0000259" key="2">
    <source>
        <dbReference type="Pfam" id="PF00501"/>
    </source>
</evidence>
<dbReference type="Gene3D" id="3.40.50.12780">
    <property type="entry name" value="N-terminal domain of ligase-like"/>
    <property type="match status" value="1"/>
</dbReference>
<dbReference type="InterPro" id="IPR042099">
    <property type="entry name" value="ANL_N_sf"/>
</dbReference>
<dbReference type="InterPro" id="IPR045851">
    <property type="entry name" value="AMP-bd_C_sf"/>
</dbReference>
<evidence type="ECO:0000259" key="3">
    <source>
        <dbReference type="Pfam" id="PF13193"/>
    </source>
</evidence>
<dbReference type="AlphaFoldDB" id="A0A9W6UWT1"/>
<dbReference type="Gene3D" id="3.30.300.30">
    <property type="match status" value="1"/>
</dbReference>
<dbReference type="NCBIfam" id="NF005863">
    <property type="entry name" value="PRK07798.1"/>
    <property type="match status" value="1"/>
</dbReference>
<sequence length="565" mass="60635">MPQLDLATLHEAIAAAVPDRECVVWRGGRRTWAEVAERTRRLAHVLHAHGLGVHGTATRPWESPHDHLALYLHNGPAYLEGLLAAHKARVAPFNVNYRYVDDELAQLFGDARPRAVMYHACFADVIARVLERIERPALLIQVPDASGERLLPGALDYETALAEAPAGPLEGVRPDPGDLHILYTGGTTGLPKGVLWRIGDLMTGPLGLARRDGTPITDLDEAVERATRSRDRVLVGPPLMHGGGTWTALGAWIAGGCVVFPGRVDGLDAADLVATAARERVTRMPVVGDAFARPILEELERGGVDLPELRTLLNSAAAISPDVARRLQERLPHVRIVDVLGSSESGFQVTRRGASDGPFVPRPDARVLSADRTRRLSPGEDELGWLAKTGALPLGYLNDPERTAATFRVVEGERVVIPGDRARLLADGRVEVHGREATTINTGGEKVFAEEVEGVLRTLPGVRDALVVGRPSERWGTEIVAVLRVDGDGPDDAELRAGCAGRLARYKIPKAFVRTRRGLRLPNGKADYAAARALVADAGGTGDGTGGETGDETGGDAARPALRRR</sequence>
<dbReference type="InterPro" id="IPR025110">
    <property type="entry name" value="AMP-bd_C"/>
</dbReference>
<dbReference type="EMBL" id="BSRZ01000008">
    <property type="protein sequence ID" value="GLW65373.1"/>
    <property type="molecule type" value="Genomic_DNA"/>
</dbReference>
<dbReference type="PANTHER" id="PTHR43767:SF1">
    <property type="entry name" value="NONRIBOSOMAL PEPTIDE SYNTHASE PES1 (EUROFUNG)-RELATED"/>
    <property type="match status" value="1"/>
</dbReference>
<proteinExistence type="predicted"/>
<dbReference type="SUPFAM" id="SSF56801">
    <property type="entry name" value="Acetyl-CoA synthetase-like"/>
    <property type="match status" value="1"/>
</dbReference>
<dbReference type="GO" id="GO:0016878">
    <property type="term" value="F:acid-thiol ligase activity"/>
    <property type="evidence" value="ECO:0007669"/>
    <property type="project" value="UniProtKB-ARBA"/>
</dbReference>
<accession>A0A9W6UWT1</accession>
<dbReference type="PROSITE" id="PS00455">
    <property type="entry name" value="AMP_BINDING"/>
    <property type="match status" value="1"/>
</dbReference>